<evidence type="ECO:0000313" key="1">
    <source>
        <dbReference type="EMBL" id="KAF7381590.1"/>
    </source>
</evidence>
<proteinExistence type="predicted"/>
<reference evidence="1" key="1">
    <citation type="journal article" date="2020" name="G3 (Bethesda)">
        <title>High-Quality Assemblies for Three Invasive Social Wasps from the &lt;i&gt;Vespula&lt;/i&gt; Genus.</title>
        <authorList>
            <person name="Harrop T.W.R."/>
            <person name="Guhlin J."/>
            <person name="McLaughlin G.M."/>
            <person name="Permina E."/>
            <person name="Stockwell P."/>
            <person name="Gilligan J."/>
            <person name="Le Lec M.F."/>
            <person name="Gruber M.A.M."/>
            <person name="Quinn O."/>
            <person name="Lovegrove M."/>
            <person name="Duncan E.J."/>
            <person name="Remnant E.J."/>
            <person name="Van Eeckhoven J."/>
            <person name="Graham B."/>
            <person name="Knapp R.A."/>
            <person name="Langford K.W."/>
            <person name="Kronenberg Z."/>
            <person name="Press M.O."/>
            <person name="Eacker S.M."/>
            <person name="Wilson-Rankin E.E."/>
            <person name="Purcell J."/>
            <person name="Lester P.J."/>
            <person name="Dearden P.K."/>
        </authorList>
    </citation>
    <scope>NUCLEOTIDE SEQUENCE</scope>
    <source>
        <strain evidence="1">Marl-1</strain>
    </source>
</reference>
<dbReference type="EMBL" id="JACSEA010000020">
    <property type="protein sequence ID" value="KAF7381590.1"/>
    <property type="molecule type" value="Genomic_DNA"/>
</dbReference>
<organism evidence="1 2">
    <name type="scientific">Vespula vulgaris</name>
    <name type="common">Yellow jacket</name>
    <name type="synonym">Wasp</name>
    <dbReference type="NCBI Taxonomy" id="7454"/>
    <lineage>
        <taxon>Eukaryota</taxon>
        <taxon>Metazoa</taxon>
        <taxon>Ecdysozoa</taxon>
        <taxon>Arthropoda</taxon>
        <taxon>Hexapoda</taxon>
        <taxon>Insecta</taxon>
        <taxon>Pterygota</taxon>
        <taxon>Neoptera</taxon>
        <taxon>Endopterygota</taxon>
        <taxon>Hymenoptera</taxon>
        <taxon>Apocrita</taxon>
        <taxon>Aculeata</taxon>
        <taxon>Vespoidea</taxon>
        <taxon>Vespidae</taxon>
        <taxon>Vespinae</taxon>
        <taxon>Vespula</taxon>
    </lineage>
</organism>
<evidence type="ECO:0000313" key="2">
    <source>
        <dbReference type="Proteomes" id="UP000614350"/>
    </source>
</evidence>
<dbReference type="Proteomes" id="UP000614350">
    <property type="component" value="Unassembled WGS sequence"/>
</dbReference>
<dbReference type="AlphaFoldDB" id="A0A834MR50"/>
<accession>A0A834MR50</accession>
<gene>
    <name evidence="1" type="ORF">HZH66_013984</name>
</gene>
<comment type="caution">
    <text evidence="1">The sequence shown here is derived from an EMBL/GenBank/DDBJ whole genome shotgun (WGS) entry which is preliminary data.</text>
</comment>
<keyword evidence="2" id="KW-1185">Reference proteome</keyword>
<protein>
    <submittedName>
        <fullName evidence="1">Uncharacterized protein</fullName>
    </submittedName>
</protein>
<sequence length="179" mass="20512">MFNQGLTKQPAKSGSFLPRLLFLCIVNDSSDQEDIEYRLQRDSNMDQFHDLDGKHLFRIDSIIIAIQSMESHRHQNNYFIEKHLSISKIENSLACVSWETVAKDQETKAAANLLKQSANQLKINEMNQATRLLLIEHAQETSFTKLLVIIVTVNKGLMNNNLGKNYHLSTSFLFTELCL</sequence>
<name>A0A834MR50_VESVU</name>